<proteinExistence type="predicted"/>
<accession>A0ACC1CXK4</accession>
<sequence length="371" mass="42237">MNNSSRICRICLENHNTLFSLFGRRKGVSPYDKLTKINLSIDINDSEKSFICLQCLSDLDTAVNFFERCEKANEILTVKYVSSSHKNEDVEGNTKEITIELNNTTPKLDFRLNESITEPEVVVKELSRESNLIDFEEGCSCPDCGSKRRCQHWTPAKTHTCQYCQKVFNRKFNFKIHLKRHLGERDWPCPTCGVQQITRNLADKHCAAKTRKLCPVSGCGKSYTTITNLNTHLRVHNGEKPFKCNDCGKGFASKTRLGDHLRIHTGEKPYICPVCGKQFTTNRLTVHMWTHADAASRPHVCQRPGCSKRFSTKTALQLHGSVHAGAAQAHAYSCALCGAKYIHRQSLNKHTRKHHGQMFKPSSKRFIDKYY</sequence>
<gene>
    <name evidence="1" type="ORF">K1T71_008510</name>
</gene>
<organism evidence="1 2">
    <name type="scientific">Dendrolimus kikuchii</name>
    <dbReference type="NCBI Taxonomy" id="765133"/>
    <lineage>
        <taxon>Eukaryota</taxon>
        <taxon>Metazoa</taxon>
        <taxon>Ecdysozoa</taxon>
        <taxon>Arthropoda</taxon>
        <taxon>Hexapoda</taxon>
        <taxon>Insecta</taxon>
        <taxon>Pterygota</taxon>
        <taxon>Neoptera</taxon>
        <taxon>Endopterygota</taxon>
        <taxon>Lepidoptera</taxon>
        <taxon>Glossata</taxon>
        <taxon>Ditrysia</taxon>
        <taxon>Bombycoidea</taxon>
        <taxon>Lasiocampidae</taxon>
        <taxon>Dendrolimus</taxon>
    </lineage>
</organism>
<evidence type="ECO:0000313" key="2">
    <source>
        <dbReference type="Proteomes" id="UP000824533"/>
    </source>
</evidence>
<name>A0ACC1CXK4_9NEOP</name>
<dbReference type="Proteomes" id="UP000824533">
    <property type="component" value="Linkage Group LG14"/>
</dbReference>
<comment type="caution">
    <text evidence="1">The sequence shown here is derived from an EMBL/GenBank/DDBJ whole genome shotgun (WGS) entry which is preliminary data.</text>
</comment>
<keyword evidence="2" id="KW-1185">Reference proteome</keyword>
<evidence type="ECO:0000313" key="1">
    <source>
        <dbReference type="EMBL" id="KAJ0176336.1"/>
    </source>
</evidence>
<dbReference type="EMBL" id="CM034400">
    <property type="protein sequence ID" value="KAJ0176336.1"/>
    <property type="molecule type" value="Genomic_DNA"/>
</dbReference>
<reference evidence="1 2" key="1">
    <citation type="journal article" date="2021" name="Front. Genet.">
        <title>Chromosome-Level Genome Assembly Reveals Significant Gene Expansion in the Toll and IMD Signaling Pathways of Dendrolimus kikuchii.</title>
        <authorList>
            <person name="Zhou J."/>
            <person name="Wu P."/>
            <person name="Xiong Z."/>
            <person name="Liu N."/>
            <person name="Zhao N."/>
            <person name="Ji M."/>
            <person name="Qiu Y."/>
            <person name="Yang B."/>
        </authorList>
    </citation>
    <scope>NUCLEOTIDE SEQUENCE [LARGE SCALE GENOMIC DNA]</scope>
    <source>
        <strain evidence="1">Ann1</strain>
    </source>
</reference>
<protein>
    <submittedName>
        <fullName evidence="1">Uncharacterized protein</fullName>
    </submittedName>
</protein>